<accession>A0AAD5Y1X9</accession>
<proteinExistence type="predicted"/>
<dbReference type="EMBL" id="JADGKB010000074">
    <property type="protein sequence ID" value="KAJ3254990.1"/>
    <property type="molecule type" value="Genomic_DNA"/>
</dbReference>
<gene>
    <name evidence="1" type="ORF">HK103_006692</name>
</gene>
<sequence>MQDLENLLNEKNFTPVTLEQIERMDSKFMISHQENILKLMDFKLENFADDQPEMDYSIVLMIIAKAFKYYLNDFDAYQVWLDKLLELIESERIQKIEDIRAKGENLNDPRIYSLIAVFSMLNYLQRSDDAKGVSQEKESKIVNISAKCDPTIIIFPLSCITSHIIGIFAGGNSPVDLANLLQFLELYFSISYIDEYPSSYLVTEKQVNSWRNLLLTFNSESVILSQLKPNFTSEKEQLESMVTNLSTDVLFIDAIFKKDSRIELQEMKFEWKKPEHKLDDHVWYLKMIKDKVIHGIPNMNMLGVVFIKCIIFLDALTTSSKPKCCKFQILIKLLEPVADYTAKVNMFDFVYYSFLELKTSLNERPDRLNDIMALWKEYMAFLVSSQEQMYQAINSLSQKTAVLFSKEKHLLTLLLGLFFESKNAGASQHFVDLGKSWHALVVRFHIPELVAQVYSLMVKHACEPLLVRRVLQSFEVGIGSKEYSTAEKFKDSFVKFLGILNSDSPAANCSHVDLNFAYFDLLNQAEKYKGLLFKVNIAICFYQSQSQTEPQEMEDGEEGEEGMIDEFMNDIQAAYKFFPPPKLKLRLTSAESLEHVSKKVKAEPPHLINNPLVCFEVINFAHKVENLKKFWNVLASTIPASVFSQCLVEVIKTYYPRDEALVLDSILVPFIMQHRWAVEEFTPYLVDFSTKKSDFAISAESSPFEAISNHFASKKSNETEIEMLFLKTVTNICIKQLEKVEFPKSGILKQLAAKRKQPSTAKDREELYRFLKWEVFPREFITVISNICNCSGSNIVTGYFSWLLQDISSKKESLGNEEILLAAVLYNLEVKHSVMEEFAKCFLLEGEKVTFDFVNYPLLLPPIHFYFTHNYPEETKRNELLKTILSNDVYQREKDTQAFVEMVVIESNNYMNTLAFETMLFFMTNHFNNLQPFQRKLAFNEFFKQFNIAKDNTRIQYTIKKWGNLISTLNPLYFPLLDLYADDLDISLISIISNHVKSCLGHKNAGFYLFTHCIFTDSNPATRLVRYLLSNEPDESKELIVQRLSVGVHRTLTSLLYHYTTQTDMENLEWDQAEGNTFKVLKVLISASKDFMGIILEPAYFANILSLLTNSKLKSSKFIVEFLAELYKTIASLPQIEIDEISAGQDKIWQLKFHDVAQNMIAKELLNQLLDLLPHLLIVFGKSSKIAYTITCFCMNKLYELDREKCYQTLDQLSAYTDEVLILPYVKTWIFTDPNSENLLKLASKYATTNSLHDISVITVLCKGPHNETTSGLVLDFLDGIGDADLTDAIPFLTTCLTYPKFYKQSLQILRKIRNRIGNSKIKNGKWFDTFIRDIIVRSSDLKIGSRAILHTTIQEISK</sequence>
<name>A0AAD5Y1X9_9FUNG</name>
<protein>
    <submittedName>
        <fullName evidence="1">Uncharacterized protein</fullName>
    </submittedName>
</protein>
<organism evidence="1 2">
    <name type="scientific">Boothiomyces macroporosus</name>
    <dbReference type="NCBI Taxonomy" id="261099"/>
    <lineage>
        <taxon>Eukaryota</taxon>
        <taxon>Fungi</taxon>
        <taxon>Fungi incertae sedis</taxon>
        <taxon>Chytridiomycota</taxon>
        <taxon>Chytridiomycota incertae sedis</taxon>
        <taxon>Chytridiomycetes</taxon>
        <taxon>Rhizophydiales</taxon>
        <taxon>Terramycetaceae</taxon>
        <taxon>Boothiomyces</taxon>
    </lineage>
</organism>
<comment type="caution">
    <text evidence="1">The sequence shown here is derived from an EMBL/GenBank/DDBJ whole genome shotgun (WGS) entry which is preliminary data.</text>
</comment>
<evidence type="ECO:0000313" key="2">
    <source>
        <dbReference type="Proteomes" id="UP001210925"/>
    </source>
</evidence>
<evidence type="ECO:0000313" key="1">
    <source>
        <dbReference type="EMBL" id="KAJ3254990.1"/>
    </source>
</evidence>
<dbReference type="Proteomes" id="UP001210925">
    <property type="component" value="Unassembled WGS sequence"/>
</dbReference>
<keyword evidence="2" id="KW-1185">Reference proteome</keyword>
<reference evidence="1" key="1">
    <citation type="submission" date="2020-05" db="EMBL/GenBank/DDBJ databases">
        <title>Phylogenomic resolution of chytrid fungi.</title>
        <authorList>
            <person name="Stajich J.E."/>
            <person name="Amses K."/>
            <person name="Simmons R."/>
            <person name="Seto K."/>
            <person name="Myers J."/>
            <person name="Bonds A."/>
            <person name="Quandt C.A."/>
            <person name="Barry K."/>
            <person name="Liu P."/>
            <person name="Grigoriev I."/>
            <person name="Longcore J.E."/>
            <person name="James T.Y."/>
        </authorList>
    </citation>
    <scope>NUCLEOTIDE SEQUENCE</scope>
    <source>
        <strain evidence="1">PLAUS21</strain>
    </source>
</reference>